<reference evidence="1 3" key="1">
    <citation type="journal article" date="2016" name="Proc. Natl. Acad. Sci. U.S.A.">
        <title>Comparative genomics of biotechnologically important yeasts.</title>
        <authorList>
            <person name="Riley R."/>
            <person name="Haridas S."/>
            <person name="Wolfe K.H."/>
            <person name="Lopes M.R."/>
            <person name="Hittinger C.T."/>
            <person name="Goeker M."/>
            <person name="Salamov A.A."/>
            <person name="Wisecaver J.H."/>
            <person name="Long T.M."/>
            <person name="Calvey C.H."/>
            <person name="Aerts A.L."/>
            <person name="Barry K.W."/>
            <person name="Choi C."/>
            <person name="Clum A."/>
            <person name="Coughlan A.Y."/>
            <person name="Deshpande S."/>
            <person name="Douglass A.P."/>
            <person name="Hanson S.J."/>
            <person name="Klenk H.-P."/>
            <person name="LaButti K.M."/>
            <person name="Lapidus A."/>
            <person name="Lindquist E.A."/>
            <person name="Lipzen A.M."/>
            <person name="Meier-Kolthoff J.P."/>
            <person name="Ohm R.A."/>
            <person name="Otillar R.P."/>
            <person name="Pangilinan J.L."/>
            <person name="Peng Y."/>
            <person name="Rokas A."/>
            <person name="Rosa C.A."/>
            <person name="Scheuner C."/>
            <person name="Sibirny A.A."/>
            <person name="Slot J.C."/>
            <person name="Stielow J.B."/>
            <person name="Sun H."/>
            <person name="Kurtzman C.P."/>
            <person name="Blackwell M."/>
            <person name="Grigoriev I.V."/>
            <person name="Jeffries T.W."/>
        </authorList>
    </citation>
    <scope>NUCLEOTIDE SEQUENCE [LARGE SCALE GENOMIC DNA]</scope>
    <source>
        <strain evidence="1 3">NRRL Y-11557</strain>
    </source>
</reference>
<dbReference type="EMBL" id="KV454293">
    <property type="protein sequence ID" value="ODQ73430.1"/>
    <property type="molecule type" value="Genomic_DNA"/>
</dbReference>
<evidence type="ECO:0000313" key="3">
    <source>
        <dbReference type="Proteomes" id="UP000094385"/>
    </source>
</evidence>
<evidence type="ECO:0000313" key="1">
    <source>
        <dbReference type="EMBL" id="ODQ73430.1"/>
    </source>
</evidence>
<proteinExistence type="predicted"/>
<dbReference type="Proteomes" id="UP000094385">
    <property type="component" value="Unassembled WGS sequence"/>
</dbReference>
<protein>
    <submittedName>
        <fullName evidence="1">Uncharacterized protein</fullName>
    </submittedName>
</protein>
<evidence type="ECO:0000313" key="2">
    <source>
        <dbReference type="EMBL" id="ODQ74057.1"/>
    </source>
</evidence>
<sequence>MRKCCFVAERQQAQGRKSFKRNTTPTASQFDTVAKSEHLPFVGRGFYARQSHLYPNWIDR</sequence>
<dbReference type="AlphaFoldDB" id="A0A1E3Q735"/>
<organism evidence="1 3">
    <name type="scientific">Lipomyces starkeyi NRRL Y-11557</name>
    <dbReference type="NCBI Taxonomy" id="675824"/>
    <lineage>
        <taxon>Eukaryota</taxon>
        <taxon>Fungi</taxon>
        <taxon>Dikarya</taxon>
        <taxon>Ascomycota</taxon>
        <taxon>Saccharomycotina</taxon>
        <taxon>Lipomycetes</taxon>
        <taxon>Lipomycetales</taxon>
        <taxon>Lipomycetaceae</taxon>
        <taxon>Lipomyces</taxon>
    </lineage>
</organism>
<gene>
    <name evidence="2" type="ORF">LIPSTDRAFT_69598</name>
    <name evidence="1" type="ORF">LIPSTDRAFT_70404</name>
</gene>
<dbReference type="EMBL" id="KV454292">
    <property type="protein sequence ID" value="ODQ74057.1"/>
    <property type="molecule type" value="Genomic_DNA"/>
</dbReference>
<keyword evidence="3" id="KW-1185">Reference proteome</keyword>
<name>A0A1E3Q735_LIPST</name>
<accession>A0A1E3Q735</accession>